<dbReference type="PROSITE" id="PS50110">
    <property type="entry name" value="RESPONSE_REGULATORY"/>
    <property type="match status" value="1"/>
</dbReference>
<dbReference type="RefSeq" id="WP_070313768.1">
    <property type="nucleotide sequence ID" value="NZ_CP033019.1"/>
</dbReference>
<evidence type="ECO:0000256" key="1">
    <source>
        <dbReference type="ARBA" id="ARBA00022553"/>
    </source>
</evidence>
<reference evidence="4 5" key="1">
    <citation type="submission" date="2018-10" db="EMBL/GenBank/DDBJ databases">
        <title>Effects of UV and annual dynamics of microbial communities in freshwater RAS systems.</title>
        <authorList>
            <person name="Bekkelund A.K."/>
            <person name="Hansen B.R."/>
            <person name="Stokken H."/>
            <person name="Eriksen B.F."/>
            <person name="Kashulin N.A."/>
        </authorList>
    </citation>
    <scope>NUCLEOTIDE SEQUENCE [LARGE SCALE GENOMIC DNA]</scope>
    <source>
        <strain evidence="4 5">BHSEK</strain>
    </source>
</reference>
<dbReference type="GO" id="GO:0000160">
    <property type="term" value="P:phosphorelay signal transduction system"/>
    <property type="evidence" value="ECO:0007669"/>
    <property type="project" value="InterPro"/>
</dbReference>
<dbReference type="InterPro" id="IPR050595">
    <property type="entry name" value="Bact_response_regulator"/>
</dbReference>
<gene>
    <name evidence="4" type="ORF">D9M09_04875</name>
</gene>
<keyword evidence="1 2" id="KW-0597">Phosphoprotein</keyword>
<name>A0A3G2E5G6_9BURK</name>
<evidence type="ECO:0000256" key="2">
    <source>
        <dbReference type="PROSITE-ProRule" id="PRU00169"/>
    </source>
</evidence>
<keyword evidence="5" id="KW-1185">Reference proteome</keyword>
<dbReference type="EMBL" id="CP033019">
    <property type="protein sequence ID" value="AYM75207.1"/>
    <property type="molecule type" value="Genomic_DNA"/>
</dbReference>
<dbReference type="SMART" id="SM00448">
    <property type="entry name" value="REC"/>
    <property type="match status" value="1"/>
</dbReference>
<proteinExistence type="predicted"/>
<evidence type="ECO:0000313" key="4">
    <source>
        <dbReference type="EMBL" id="AYM75207.1"/>
    </source>
</evidence>
<dbReference type="Proteomes" id="UP000279594">
    <property type="component" value="Chromosome"/>
</dbReference>
<organism evidence="4 5">
    <name type="scientific">Janthinobacterium agaricidamnosum</name>
    <dbReference type="NCBI Taxonomy" id="55508"/>
    <lineage>
        <taxon>Bacteria</taxon>
        <taxon>Pseudomonadati</taxon>
        <taxon>Pseudomonadota</taxon>
        <taxon>Betaproteobacteria</taxon>
        <taxon>Burkholderiales</taxon>
        <taxon>Oxalobacteraceae</taxon>
        <taxon>Janthinobacterium</taxon>
    </lineage>
</organism>
<accession>A0A3G2E5G6</accession>
<dbReference type="InterPro" id="IPR001789">
    <property type="entry name" value="Sig_transdc_resp-reg_receiver"/>
</dbReference>
<sequence length="125" mass="13515">MANQLSPLRIMIVDDNRDAADLIAEFLVICGYEAVPVYGGAEALRTADRFAPDVVFLDLGMPGVNGFQVASTLRQAPRFQQVKMIALTAWSDEATRTQTKAVGFDHHLVKPADLDDILGLLSVGA</sequence>
<dbReference type="Pfam" id="PF00072">
    <property type="entry name" value="Response_reg"/>
    <property type="match status" value="1"/>
</dbReference>
<dbReference type="PANTHER" id="PTHR44591:SF3">
    <property type="entry name" value="RESPONSE REGULATORY DOMAIN-CONTAINING PROTEIN"/>
    <property type="match status" value="1"/>
</dbReference>
<evidence type="ECO:0000259" key="3">
    <source>
        <dbReference type="PROSITE" id="PS50110"/>
    </source>
</evidence>
<protein>
    <submittedName>
        <fullName evidence="4">Response regulator</fullName>
    </submittedName>
</protein>
<dbReference type="AlphaFoldDB" id="A0A3G2E5G6"/>
<dbReference type="PANTHER" id="PTHR44591">
    <property type="entry name" value="STRESS RESPONSE REGULATOR PROTEIN 1"/>
    <property type="match status" value="1"/>
</dbReference>
<evidence type="ECO:0000313" key="5">
    <source>
        <dbReference type="Proteomes" id="UP000279594"/>
    </source>
</evidence>
<feature type="domain" description="Response regulatory" evidence="3">
    <location>
        <begin position="9"/>
        <end position="125"/>
    </location>
</feature>
<dbReference type="Gene3D" id="3.40.50.2300">
    <property type="match status" value="1"/>
</dbReference>
<feature type="modified residue" description="4-aspartylphosphate" evidence="2">
    <location>
        <position position="58"/>
    </location>
</feature>
<dbReference type="InterPro" id="IPR011006">
    <property type="entry name" value="CheY-like_superfamily"/>
</dbReference>
<dbReference type="SUPFAM" id="SSF52172">
    <property type="entry name" value="CheY-like"/>
    <property type="match status" value="1"/>
</dbReference>